<keyword evidence="4" id="KW-1185">Reference proteome</keyword>
<proteinExistence type="predicted"/>
<evidence type="ECO:0000259" key="2">
    <source>
        <dbReference type="PROSITE" id="PS50108"/>
    </source>
</evidence>
<feature type="compositionally biased region" description="Basic and acidic residues" evidence="1">
    <location>
        <begin position="181"/>
        <end position="204"/>
    </location>
</feature>
<gene>
    <name evidence="3" type="ORF">POM88_007771</name>
</gene>
<dbReference type="SMART" id="SM00285">
    <property type="entry name" value="PBD"/>
    <property type="match status" value="1"/>
</dbReference>
<dbReference type="CDD" id="cd00132">
    <property type="entry name" value="CRIB"/>
    <property type="match status" value="1"/>
</dbReference>
<protein>
    <submittedName>
        <fullName evidence="3">CRIB domain-containing protein</fullName>
    </submittedName>
</protein>
<reference evidence="3" key="1">
    <citation type="submission" date="2023-02" db="EMBL/GenBank/DDBJ databases">
        <title>Genome of toxic invasive species Heracleum sosnowskyi carries increased number of genes despite the absence of recent whole-genome duplications.</title>
        <authorList>
            <person name="Schelkunov M."/>
            <person name="Shtratnikova V."/>
            <person name="Makarenko M."/>
            <person name="Klepikova A."/>
            <person name="Omelchenko D."/>
            <person name="Novikova G."/>
            <person name="Obukhova E."/>
            <person name="Bogdanov V."/>
            <person name="Penin A."/>
            <person name="Logacheva M."/>
        </authorList>
    </citation>
    <scope>NUCLEOTIDE SEQUENCE</scope>
    <source>
        <strain evidence="3">Hsosn_3</strain>
        <tissue evidence="3">Leaf</tissue>
    </source>
</reference>
<feature type="region of interest" description="Disordered" evidence="1">
    <location>
        <begin position="73"/>
        <end position="249"/>
    </location>
</feature>
<evidence type="ECO:0000256" key="1">
    <source>
        <dbReference type="SAM" id="MobiDB-lite"/>
    </source>
</evidence>
<feature type="compositionally biased region" description="Polar residues" evidence="1">
    <location>
        <begin position="154"/>
        <end position="165"/>
    </location>
</feature>
<dbReference type="InterPro" id="IPR036936">
    <property type="entry name" value="CRIB_dom_sf"/>
</dbReference>
<dbReference type="Gene3D" id="3.90.810.10">
    <property type="entry name" value="CRIB domain"/>
    <property type="match status" value="1"/>
</dbReference>
<name>A0AAD8N7X4_9APIA</name>
<evidence type="ECO:0000313" key="4">
    <source>
        <dbReference type="Proteomes" id="UP001237642"/>
    </source>
</evidence>
<dbReference type="AlphaFoldDB" id="A0AAD8N7X4"/>
<dbReference type="EMBL" id="JAUIZM010000002">
    <property type="protein sequence ID" value="KAK1397908.1"/>
    <property type="molecule type" value="Genomic_DNA"/>
</dbReference>
<sequence length="249" mass="27697">MGTRMKGLLKGLRYISNIFDEEKHQQMQIGLPTDVKHVAHIGWDGSSSAESPSWMKQYNGGEVVQSAPLNAFGNRRENPEVEWASQDSARRKSTKYSARDLPELPKSSRRQLTDSSAASPSPRRDPSRSRSRRHQKLDSEVPGRGGRRTKELSNDTPDSPSTPNSRKLVDGPKKSRRRKSKESSLHRSSREKELYAKDGSKSEDSLPSTPFSDPESDNADTPIGSPGNKGLPASRLKPFEEEKGKIMVS</sequence>
<dbReference type="InterPro" id="IPR000095">
    <property type="entry name" value="CRIB_dom"/>
</dbReference>
<feature type="domain" description="CRIB" evidence="2">
    <location>
        <begin position="29"/>
        <end position="42"/>
    </location>
</feature>
<organism evidence="3 4">
    <name type="scientific">Heracleum sosnowskyi</name>
    <dbReference type="NCBI Taxonomy" id="360622"/>
    <lineage>
        <taxon>Eukaryota</taxon>
        <taxon>Viridiplantae</taxon>
        <taxon>Streptophyta</taxon>
        <taxon>Embryophyta</taxon>
        <taxon>Tracheophyta</taxon>
        <taxon>Spermatophyta</taxon>
        <taxon>Magnoliopsida</taxon>
        <taxon>eudicotyledons</taxon>
        <taxon>Gunneridae</taxon>
        <taxon>Pentapetalae</taxon>
        <taxon>asterids</taxon>
        <taxon>campanulids</taxon>
        <taxon>Apiales</taxon>
        <taxon>Apiaceae</taxon>
        <taxon>Apioideae</taxon>
        <taxon>apioid superclade</taxon>
        <taxon>Tordylieae</taxon>
        <taxon>Tordyliinae</taxon>
        <taxon>Heracleum</taxon>
    </lineage>
</organism>
<accession>A0AAD8N7X4</accession>
<dbReference type="PANTHER" id="PTHR46325">
    <property type="entry name" value="CRIB DOMAIN-CONTAINING PROTEIN RIC8"/>
    <property type="match status" value="1"/>
</dbReference>
<dbReference type="PROSITE" id="PS50108">
    <property type="entry name" value="CRIB"/>
    <property type="match status" value="1"/>
</dbReference>
<reference evidence="3" key="2">
    <citation type="submission" date="2023-05" db="EMBL/GenBank/DDBJ databases">
        <authorList>
            <person name="Schelkunov M.I."/>
        </authorList>
    </citation>
    <scope>NUCLEOTIDE SEQUENCE</scope>
    <source>
        <strain evidence="3">Hsosn_3</strain>
        <tissue evidence="3">Leaf</tissue>
    </source>
</reference>
<comment type="caution">
    <text evidence="3">The sequence shown here is derived from an EMBL/GenBank/DDBJ whole genome shotgun (WGS) entry which is preliminary data.</text>
</comment>
<evidence type="ECO:0000313" key="3">
    <source>
        <dbReference type="EMBL" id="KAK1397908.1"/>
    </source>
</evidence>
<dbReference type="Proteomes" id="UP001237642">
    <property type="component" value="Unassembled WGS sequence"/>
</dbReference>
<dbReference type="Pfam" id="PF00786">
    <property type="entry name" value="PBD"/>
    <property type="match status" value="1"/>
</dbReference>
<feature type="compositionally biased region" description="Basic and acidic residues" evidence="1">
    <location>
        <begin position="237"/>
        <end position="249"/>
    </location>
</feature>
<dbReference type="PANTHER" id="PTHR46325:SF39">
    <property type="entry name" value="CRIB DOMAIN-CONTAINING PROTEIN RIC8"/>
    <property type="match status" value="1"/>
</dbReference>